<evidence type="ECO:0000259" key="10">
    <source>
        <dbReference type="Pfam" id="PF04290"/>
    </source>
</evidence>
<keyword evidence="12" id="KW-1185">Reference proteome</keyword>
<feature type="transmembrane region" description="Helical" evidence="9">
    <location>
        <begin position="12"/>
        <end position="34"/>
    </location>
</feature>
<keyword evidence="5 9" id="KW-0812">Transmembrane</keyword>
<dbReference type="GO" id="GO:0005886">
    <property type="term" value="C:plasma membrane"/>
    <property type="evidence" value="ECO:0007669"/>
    <property type="project" value="UniProtKB-SubCell"/>
</dbReference>
<feature type="transmembrane region" description="Helical" evidence="9">
    <location>
        <begin position="93"/>
        <end position="117"/>
    </location>
</feature>
<evidence type="ECO:0000256" key="7">
    <source>
        <dbReference type="ARBA" id="ARBA00023136"/>
    </source>
</evidence>
<accession>A0A1Y5T9K5</accession>
<comment type="similarity">
    <text evidence="8 9">Belongs to the TRAP transporter small permease family.</text>
</comment>
<evidence type="ECO:0000256" key="2">
    <source>
        <dbReference type="ARBA" id="ARBA00022448"/>
    </source>
</evidence>
<dbReference type="EMBL" id="FWFW01000011">
    <property type="protein sequence ID" value="SLN58770.1"/>
    <property type="molecule type" value="Genomic_DNA"/>
</dbReference>
<evidence type="ECO:0000256" key="8">
    <source>
        <dbReference type="ARBA" id="ARBA00038436"/>
    </source>
</evidence>
<name>A0A1Y5T9K5_9RHOB</name>
<feature type="transmembrane region" description="Helical" evidence="9">
    <location>
        <begin position="54"/>
        <end position="72"/>
    </location>
</feature>
<evidence type="ECO:0000256" key="6">
    <source>
        <dbReference type="ARBA" id="ARBA00022989"/>
    </source>
</evidence>
<dbReference type="GO" id="GO:0022857">
    <property type="term" value="F:transmembrane transporter activity"/>
    <property type="evidence" value="ECO:0007669"/>
    <property type="project" value="UniProtKB-UniRule"/>
</dbReference>
<feature type="transmembrane region" description="Helical" evidence="9">
    <location>
        <begin position="137"/>
        <end position="159"/>
    </location>
</feature>
<evidence type="ECO:0000256" key="9">
    <source>
        <dbReference type="RuleBase" id="RU369079"/>
    </source>
</evidence>
<evidence type="ECO:0000313" key="12">
    <source>
        <dbReference type="Proteomes" id="UP000193307"/>
    </source>
</evidence>
<evidence type="ECO:0000256" key="4">
    <source>
        <dbReference type="ARBA" id="ARBA00022519"/>
    </source>
</evidence>
<comment type="function">
    <text evidence="9">Part of the tripartite ATP-independent periplasmic (TRAP) transport system.</text>
</comment>
<dbReference type="PANTHER" id="PTHR35011">
    <property type="entry name" value="2,3-DIKETO-L-GULONATE TRAP TRANSPORTER SMALL PERMEASE PROTEIN YIAM"/>
    <property type="match status" value="1"/>
</dbReference>
<keyword evidence="2 9" id="KW-0813">Transport</keyword>
<evidence type="ECO:0000256" key="5">
    <source>
        <dbReference type="ARBA" id="ARBA00022692"/>
    </source>
</evidence>
<reference evidence="11 12" key="1">
    <citation type="submission" date="2017-03" db="EMBL/GenBank/DDBJ databases">
        <authorList>
            <person name="Afonso C.L."/>
            <person name="Miller P.J."/>
            <person name="Scott M.A."/>
            <person name="Spackman E."/>
            <person name="Goraichik I."/>
            <person name="Dimitrov K.M."/>
            <person name="Suarez D.L."/>
            <person name="Swayne D.E."/>
        </authorList>
    </citation>
    <scope>NUCLEOTIDE SEQUENCE [LARGE SCALE GENOMIC DNA]</scope>
    <source>
        <strain evidence="11 12">CECT 7971</strain>
    </source>
</reference>
<evidence type="ECO:0000313" key="11">
    <source>
        <dbReference type="EMBL" id="SLN58770.1"/>
    </source>
</evidence>
<dbReference type="RefSeq" id="WP_085850142.1">
    <property type="nucleotide sequence ID" value="NZ_FNZV01000011.1"/>
</dbReference>
<keyword evidence="7 9" id="KW-0472">Membrane</keyword>
<dbReference type="InterPro" id="IPR007387">
    <property type="entry name" value="TRAP_DctQ"/>
</dbReference>
<keyword evidence="4 9" id="KW-0997">Cell inner membrane</keyword>
<evidence type="ECO:0000256" key="1">
    <source>
        <dbReference type="ARBA" id="ARBA00004429"/>
    </source>
</evidence>
<dbReference type="InterPro" id="IPR055348">
    <property type="entry name" value="DctQ"/>
</dbReference>
<evidence type="ECO:0000256" key="3">
    <source>
        <dbReference type="ARBA" id="ARBA00022475"/>
    </source>
</evidence>
<keyword evidence="3" id="KW-1003">Cell membrane</keyword>
<sequence length="173" mass="19595">MKRLLTRYADTMSHISVFIGHSCSILFFACIAISALEVVMRYGFDRPTVWSTELAMTLCATAWVLSVGYVTERTRHISITMLEILVSPKVWRLFRLFQQLIAFAAIFVLTLALWKPALKVIGRTEYSGTAFNSPQPTIFKVIIVVGCILYLAQLIANIIRWTQETQEDMPSGN</sequence>
<organism evidence="11 12">
    <name type="scientific">Pacificibacter marinus</name>
    <dbReference type="NCBI Taxonomy" id="658057"/>
    <lineage>
        <taxon>Bacteria</taxon>
        <taxon>Pseudomonadati</taxon>
        <taxon>Pseudomonadota</taxon>
        <taxon>Alphaproteobacteria</taxon>
        <taxon>Rhodobacterales</taxon>
        <taxon>Roseobacteraceae</taxon>
        <taxon>Pacificibacter</taxon>
    </lineage>
</organism>
<dbReference type="Proteomes" id="UP000193307">
    <property type="component" value="Unassembled WGS sequence"/>
</dbReference>
<dbReference type="AlphaFoldDB" id="A0A1Y5T9K5"/>
<gene>
    <name evidence="11" type="ORF">PAM7971_03038</name>
</gene>
<proteinExistence type="inferred from homology"/>
<dbReference type="Pfam" id="PF04290">
    <property type="entry name" value="DctQ"/>
    <property type="match status" value="1"/>
</dbReference>
<comment type="subcellular location">
    <subcellularLocation>
        <location evidence="1 9">Cell inner membrane</location>
        <topology evidence="1 9">Multi-pass membrane protein</topology>
    </subcellularLocation>
</comment>
<dbReference type="STRING" id="658057.SAMN04488032_11182"/>
<dbReference type="OrthoDB" id="4250245at2"/>
<comment type="subunit">
    <text evidence="9">The complex comprises the extracytoplasmic solute receptor protein and the two transmembrane proteins.</text>
</comment>
<dbReference type="PROSITE" id="PS51257">
    <property type="entry name" value="PROKAR_LIPOPROTEIN"/>
    <property type="match status" value="1"/>
</dbReference>
<keyword evidence="6 9" id="KW-1133">Transmembrane helix</keyword>
<feature type="domain" description="Tripartite ATP-independent periplasmic transporters DctQ component" evidence="10">
    <location>
        <begin position="32"/>
        <end position="162"/>
    </location>
</feature>
<protein>
    <recommendedName>
        <fullName evidence="9">TRAP transporter small permease protein</fullName>
    </recommendedName>
</protein>